<evidence type="ECO:0000259" key="1">
    <source>
        <dbReference type="Pfam" id="PF08241"/>
    </source>
</evidence>
<dbReference type="AlphaFoldDB" id="A0A1X3FRS3"/>
<dbReference type="Gene3D" id="3.40.50.150">
    <property type="entry name" value="Vaccinia Virus protein VP39"/>
    <property type="match status" value="1"/>
</dbReference>
<reference evidence="2 3" key="1">
    <citation type="submission" date="2017-03" db="EMBL/GenBank/DDBJ databases">
        <title>Whole genome sequences of fourteen strains of Bradyrhizobium canariense and one strain of Bradyrhizobium japonicum isolated from Lupinus (Papilionoideae: Genisteae) species in Algeria.</title>
        <authorList>
            <person name="Crovadore J."/>
            <person name="Chekireb D."/>
            <person name="Brachmann A."/>
            <person name="Chablais R."/>
            <person name="Cochard B."/>
            <person name="Lefort F."/>
        </authorList>
    </citation>
    <scope>NUCLEOTIDE SEQUENCE [LARGE SCALE GENOMIC DNA]</scope>
    <source>
        <strain evidence="2 3">UBMA195</strain>
    </source>
</reference>
<dbReference type="Pfam" id="PF08241">
    <property type="entry name" value="Methyltransf_11"/>
    <property type="match status" value="1"/>
</dbReference>
<evidence type="ECO:0000313" key="2">
    <source>
        <dbReference type="EMBL" id="OSJ06750.1"/>
    </source>
</evidence>
<comment type="caution">
    <text evidence="2">The sequence shown here is derived from an EMBL/GenBank/DDBJ whole genome shotgun (WGS) entry which is preliminary data.</text>
</comment>
<dbReference type="InterPro" id="IPR013216">
    <property type="entry name" value="Methyltransf_11"/>
</dbReference>
<sequence>MTNSADGLNQRQIIHREVWETKKALRLLYRDYHRQLFESCPEGAVLDIGGGTAHIKETRSDVVSVDILSFPGIDVVADAHRLPFGNGLFAGVVMLDVLHHLERPIEFLKEASRVLKPGGRLVMIEPAMTTLARRFYDRYHEEPVDMNADPFASVAINPDRDPFDANQAIPTLLFATAPARRRVEETIPSLRVRSVDWHSLFAYPMSGGFQKWSLIPAALVSPTLAFENLVPAILRKHLAFRMMVIVERI</sequence>
<dbReference type="SUPFAM" id="SSF53335">
    <property type="entry name" value="S-adenosyl-L-methionine-dependent methyltransferases"/>
    <property type="match status" value="1"/>
</dbReference>
<proteinExistence type="predicted"/>
<dbReference type="CDD" id="cd02440">
    <property type="entry name" value="AdoMet_MTases"/>
    <property type="match status" value="1"/>
</dbReference>
<dbReference type="OrthoDB" id="5642573at2"/>
<gene>
    <name evidence="2" type="ORF">BSZ18_21920</name>
</gene>
<dbReference type="PANTHER" id="PTHR43591">
    <property type="entry name" value="METHYLTRANSFERASE"/>
    <property type="match status" value="1"/>
</dbReference>
<name>A0A1X3FRS3_9BRAD</name>
<accession>A0A1X3FRS3</accession>
<evidence type="ECO:0000313" key="3">
    <source>
        <dbReference type="Proteomes" id="UP000193553"/>
    </source>
</evidence>
<dbReference type="GO" id="GO:0008757">
    <property type="term" value="F:S-adenosylmethionine-dependent methyltransferase activity"/>
    <property type="evidence" value="ECO:0007669"/>
    <property type="project" value="InterPro"/>
</dbReference>
<organism evidence="2 3">
    <name type="scientific">Bradyrhizobium canariense</name>
    <dbReference type="NCBI Taxonomy" id="255045"/>
    <lineage>
        <taxon>Bacteria</taxon>
        <taxon>Pseudomonadati</taxon>
        <taxon>Pseudomonadota</taxon>
        <taxon>Alphaproteobacteria</taxon>
        <taxon>Hyphomicrobiales</taxon>
        <taxon>Nitrobacteraceae</taxon>
        <taxon>Bradyrhizobium</taxon>
    </lineage>
</organism>
<dbReference type="EMBL" id="NAFI01000178">
    <property type="protein sequence ID" value="OSJ06750.1"/>
    <property type="molecule type" value="Genomic_DNA"/>
</dbReference>
<dbReference type="RefSeq" id="WP_085359945.1">
    <property type="nucleotide sequence ID" value="NZ_NAFD01000181.1"/>
</dbReference>
<feature type="domain" description="Methyltransferase type 11" evidence="1">
    <location>
        <begin position="75"/>
        <end position="123"/>
    </location>
</feature>
<protein>
    <recommendedName>
        <fullName evidence="1">Methyltransferase type 11 domain-containing protein</fullName>
    </recommendedName>
</protein>
<dbReference type="InterPro" id="IPR029063">
    <property type="entry name" value="SAM-dependent_MTases_sf"/>
</dbReference>
<dbReference type="Proteomes" id="UP000193553">
    <property type="component" value="Unassembled WGS sequence"/>
</dbReference>